<dbReference type="CDD" id="cd20404">
    <property type="entry name" value="Tudor_Agenet_AtEML-like"/>
    <property type="match status" value="1"/>
</dbReference>
<dbReference type="AlphaFoldDB" id="A0A1Q3BWS0"/>
<dbReference type="SUPFAM" id="SSF48371">
    <property type="entry name" value="ARM repeat"/>
    <property type="match status" value="1"/>
</dbReference>
<keyword evidence="4" id="KW-0498">Mitosis</keyword>
<comment type="caution">
    <text evidence="9">The sequence shown here is derived from an EMBL/GenBank/DDBJ whole genome shotgun (WGS) entry which is preliminary data.</text>
</comment>
<dbReference type="Gene3D" id="2.30.30.140">
    <property type="match status" value="1"/>
</dbReference>
<dbReference type="STRING" id="3775.A0A1Q3BWS0"/>
<dbReference type="SUPFAM" id="SSF63748">
    <property type="entry name" value="Tudor/PWWP/MBT"/>
    <property type="match status" value="1"/>
</dbReference>
<dbReference type="Pfam" id="PF20168">
    <property type="entry name" value="PDS5"/>
    <property type="match status" value="1"/>
</dbReference>
<evidence type="ECO:0000256" key="8">
    <source>
        <dbReference type="SAM" id="MobiDB-lite"/>
    </source>
</evidence>
<dbReference type="GO" id="GO:0000785">
    <property type="term" value="C:chromatin"/>
    <property type="evidence" value="ECO:0007669"/>
    <property type="project" value="TreeGrafter"/>
</dbReference>
<feature type="region of interest" description="Disordered" evidence="8">
    <location>
        <begin position="715"/>
        <end position="755"/>
    </location>
</feature>
<proteinExistence type="predicted"/>
<sequence length="886" mass="98058">MASSVREVKLEEKLKEAGARLLNPPSSIDQLLNLLDKVECLLAIVAQAPSRSMQDALLPSMKALIASELLRNSDTDVRVSVASCISEITRITAPDTPYCDEKMKEIFQLTVAAFENLSHLSGRRYTKAVSILDTVAKVRSCLVMLDLECDELIVEMFQHFLRIIRSNHSHAVFSAMETIMSLVLDESEDISWDLLRPLLASVKKENQNTSPISCKLGEKVITDSAAKLKPYLLKAVQIMGIALDDYAPVVGSICRNGLDTLKVDQYKGSGWHLADEHRTERMAGSGQASLVTRGLPTDAACSGEVLQDVDGHSKRVLSNGIVTSRNNKVVIYDSSSKVLEQCSLLEHSKTTKILNGELGNLGSMKEDILDIEREIVPRKRGRRPNSLMNPEEGYDPSWICGGRKTPKTPHFRISVDRKVGSSLSEDPASCKAPLWSSDGKMIKPLGSSSKVTEIKGASSPSPNGESHPRRGRPKKKGIMMNQDADPKSLSLSRGVTFRAQVGEKALQFADVKLEKELEDRRTETKQQKRSTIIGLAAKAKEEKAQVIGHLISEKETELPTDSEETQVKKSVTELGTRNINEDISSVRTDIKKRRLVNATLDGSSAKVSGAKITPKSEVIEGCYLVETPKTKLKRKLTAAKGMVSKMPDLGESLVGKNIKVWWPIDKMFYEGVIDFYDHVKRKHRVLYADGDEEVLNLNRQRWEVIADDAALDDVGQRTDLPKPNASSDLHNKTVQKKKGKVKSESPKQGKAYSSFKRKRTPVSVSKIAEKSADMVDSPIVFAKPMDDASGIDCLKFDGNKCIEMLESETLKTGTDFEQIKPEVVSPHNAENVKCSRKSFGVGIPKVEYLDYLVEMNKGAIKGRRFFISPETNESVYRDKGKGSFKV</sequence>
<gene>
    <name evidence="9" type="ORF">CFOL_v3_15849</name>
</gene>
<keyword evidence="2" id="KW-0132">Cell division</keyword>
<dbReference type="GO" id="GO:0007064">
    <property type="term" value="P:mitotic sister chromatid cohesion"/>
    <property type="evidence" value="ECO:0007669"/>
    <property type="project" value="InterPro"/>
</dbReference>
<evidence type="ECO:0000256" key="2">
    <source>
        <dbReference type="ARBA" id="ARBA00022618"/>
    </source>
</evidence>
<name>A0A1Q3BWS0_CEPFO</name>
<dbReference type="OrthoDB" id="200660at2759"/>
<dbReference type="FunCoup" id="A0A1Q3BWS0">
    <property type="interactions" value="359"/>
</dbReference>
<comment type="subcellular location">
    <subcellularLocation>
        <location evidence="1">Nucleus</location>
    </subcellularLocation>
</comment>
<evidence type="ECO:0000256" key="3">
    <source>
        <dbReference type="ARBA" id="ARBA00022763"/>
    </source>
</evidence>
<dbReference type="PANTHER" id="PTHR12663:SF69">
    <property type="entry name" value="SISTER CHROMATID COHESION PROTEIN PDS5 HOMOLOG E"/>
    <property type="match status" value="1"/>
</dbReference>
<dbReference type="PANTHER" id="PTHR12663">
    <property type="entry name" value="ANDROGEN INDUCED INHIBITOR OF PROLIFERATION AS3 / PDS5-RELATED"/>
    <property type="match status" value="1"/>
</dbReference>
<keyword evidence="6" id="KW-0539">Nucleus</keyword>
<evidence type="ECO:0000313" key="9">
    <source>
        <dbReference type="EMBL" id="GAV72361.1"/>
    </source>
</evidence>
<dbReference type="GO" id="GO:0006281">
    <property type="term" value="P:DNA repair"/>
    <property type="evidence" value="ECO:0007669"/>
    <property type="project" value="UniProtKB-KW"/>
</dbReference>
<dbReference type="InterPro" id="IPR039776">
    <property type="entry name" value="Pds5"/>
</dbReference>
<dbReference type="InParanoid" id="A0A1Q3BWS0"/>
<evidence type="ECO:0000256" key="7">
    <source>
        <dbReference type="ARBA" id="ARBA00023306"/>
    </source>
</evidence>
<dbReference type="GO" id="GO:0005634">
    <property type="term" value="C:nucleus"/>
    <property type="evidence" value="ECO:0007669"/>
    <property type="project" value="UniProtKB-SubCell"/>
</dbReference>
<keyword evidence="7" id="KW-0131">Cell cycle</keyword>
<keyword evidence="10" id="KW-1185">Reference proteome</keyword>
<evidence type="ECO:0000256" key="4">
    <source>
        <dbReference type="ARBA" id="ARBA00022776"/>
    </source>
</evidence>
<organism evidence="9 10">
    <name type="scientific">Cephalotus follicularis</name>
    <name type="common">Albany pitcher plant</name>
    <dbReference type="NCBI Taxonomy" id="3775"/>
    <lineage>
        <taxon>Eukaryota</taxon>
        <taxon>Viridiplantae</taxon>
        <taxon>Streptophyta</taxon>
        <taxon>Embryophyta</taxon>
        <taxon>Tracheophyta</taxon>
        <taxon>Spermatophyta</taxon>
        <taxon>Magnoliopsida</taxon>
        <taxon>eudicotyledons</taxon>
        <taxon>Gunneridae</taxon>
        <taxon>Pentapetalae</taxon>
        <taxon>rosids</taxon>
        <taxon>fabids</taxon>
        <taxon>Oxalidales</taxon>
        <taxon>Cephalotaceae</taxon>
        <taxon>Cephalotus</taxon>
    </lineage>
</organism>
<dbReference type="GO" id="GO:0035825">
    <property type="term" value="P:homologous recombination"/>
    <property type="evidence" value="ECO:0007669"/>
    <property type="project" value="UniProtKB-ARBA"/>
</dbReference>
<feature type="region of interest" description="Disordered" evidence="8">
    <location>
        <begin position="422"/>
        <end position="489"/>
    </location>
</feature>
<accession>A0A1Q3BWS0</accession>
<reference evidence="10" key="1">
    <citation type="submission" date="2016-04" db="EMBL/GenBank/DDBJ databases">
        <title>Cephalotus genome sequencing.</title>
        <authorList>
            <person name="Fukushima K."/>
            <person name="Hasebe M."/>
            <person name="Fang X."/>
        </authorList>
    </citation>
    <scope>NUCLEOTIDE SEQUENCE [LARGE SCALE GENOMIC DNA]</scope>
    <source>
        <strain evidence="10">cv. St1</strain>
    </source>
</reference>
<dbReference type="Proteomes" id="UP000187406">
    <property type="component" value="Unassembled WGS sequence"/>
</dbReference>
<dbReference type="InterPro" id="IPR016024">
    <property type="entry name" value="ARM-type_fold"/>
</dbReference>
<dbReference type="EMBL" id="BDDD01000997">
    <property type="protein sequence ID" value="GAV72361.1"/>
    <property type="molecule type" value="Genomic_DNA"/>
</dbReference>
<evidence type="ECO:0000256" key="1">
    <source>
        <dbReference type="ARBA" id="ARBA00004123"/>
    </source>
</evidence>
<protein>
    <submittedName>
        <fullName evidence="9">Uncharacterized protein</fullName>
    </submittedName>
</protein>
<evidence type="ECO:0000256" key="6">
    <source>
        <dbReference type="ARBA" id="ARBA00023242"/>
    </source>
</evidence>
<evidence type="ECO:0000313" key="10">
    <source>
        <dbReference type="Proteomes" id="UP000187406"/>
    </source>
</evidence>
<keyword evidence="5" id="KW-0234">DNA repair</keyword>
<evidence type="ECO:0000256" key="5">
    <source>
        <dbReference type="ARBA" id="ARBA00023204"/>
    </source>
</evidence>
<dbReference type="GO" id="GO:0051301">
    <property type="term" value="P:cell division"/>
    <property type="evidence" value="ECO:0007669"/>
    <property type="project" value="UniProtKB-KW"/>
</dbReference>
<keyword evidence="3" id="KW-0227">DNA damage</keyword>